<evidence type="ECO:0000259" key="3">
    <source>
        <dbReference type="Pfam" id="PF08308"/>
    </source>
</evidence>
<dbReference type="RefSeq" id="WP_092215493.1">
    <property type="nucleotide sequence ID" value="NZ_FMUX01000030.1"/>
</dbReference>
<evidence type="ECO:0000313" key="4">
    <source>
        <dbReference type="EMBL" id="SCY87344.1"/>
    </source>
</evidence>
<dbReference type="Pfam" id="PF08308">
    <property type="entry name" value="PEGA"/>
    <property type="match status" value="1"/>
</dbReference>
<dbReference type="SUPFAM" id="SSF56436">
    <property type="entry name" value="C-type lectin-like"/>
    <property type="match status" value="1"/>
</dbReference>
<dbReference type="InterPro" id="IPR042095">
    <property type="entry name" value="SUMF_sf"/>
</dbReference>
<dbReference type="EMBL" id="FMUX01000030">
    <property type="protein sequence ID" value="SCY87344.1"/>
    <property type="molecule type" value="Genomic_DNA"/>
</dbReference>
<dbReference type="AlphaFoldDB" id="A0A1G5JGP8"/>
<dbReference type="PANTHER" id="PTHR23150:SF19">
    <property type="entry name" value="FORMYLGLYCINE-GENERATING ENZYME"/>
    <property type="match status" value="1"/>
</dbReference>
<dbReference type="InterPro" id="IPR005532">
    <property type="entry name" value="SUMF_dom"/>
</dbReference>
<name>A0A1G5JGP8_9BACT</name>
<dbReference type="InterPro" id="IPR016187">
    <property type="entry name" value="CTDL_fold"/>
</dbReference>
<evidence type="ECO:0000313" key="5">
    <source>
        <dbReference type="Proteomes" id="UP000198870"/>
    </source>
</evidence>
<feature type="domain" description="PEGA" evidence="3">
    <location>
        <begin position="314"/>
        <end position="382"/>
    </location>
</feature>
<dbReference type="OrthoDB" id="9768004at2"/>
<feature type="signal peptide" evidence="1">
    <location>
        <begin position="1"/>
        <end position="23"/>
    </location>
</feature>
<evidence type="ECO:0000259" key="2">
    <source>
        <dbReference type="Pfam" id="PF03781"/>
    </source>
</evidence>
<dbReference type="STRING" id="419481.SAMN05216233_13034"/>
<sequence>MARAIRPVVMFLLTAVWTATALADVKAFDELERRQGSVGSYKALVIGIDTYADPGIEGSPAAVEGARHVADALKGRAGFDVKLLINEAAGRAAVMREFRGLARGMGINDSVLVYFSGSSHTDKAARKAWWLPSDARPDDPATWIADDEIQEAVNVMKARDVLILSDAALGDTMFGATHRLASRRDGEYYVELFNKRSRWAMISGNVHPVAGEGGVSVFARGVASALSSKGPCLTTMEMFSGMKKELRKSGTMPPRCRSLRNTGDQGGEFVFLLSAPAPAPVVVKAPRIKPKAAPVAVVKLVPPKPKPTRKPVDGRLKVSSNITGAELYINGKKQGITPVGNIALKEGTHEVRLSKEGYLAWNGTIDIERGKERSLSATLEKEPPQKGKLFVKVKPGNASIRLDGAAFKSGGTVEAGTHTVKVSAPLFKSGKAKVVVSSGKDAWVEVFLTPRDSFKGEWGHYVYIKPGTFTMGSPDTESRRKEDESAHSVTLTWGFFMQDKEVTVAQWQAFVDDSGYKSEAETAGGAYALEDYVWTQSREYSWKNPGFSQSGDHPVTGITSADIQAFLKWVNKQSKYTYRLPTEAEWEYAARAGESAAFSTGACLGSADANVDANASWGECPAGAASNGTLPVGTFTPNAWGLYDMHGNVAEWCRDWYGRYPQKSVKNPTGAASGTNRVVRGGGWATYAYNARCAKREAVNPSRGCSEVGMRLVVEIPK</sequence>
<evidence type="ECO:0000256" key="1">
    <source>
        <dbReference type="SAM" id="SignalP"/>
    </source>
</evidence>
<proteinExistence type="predicted"/>
<feature type="chain" id="PRO_5011671908" evidence="1">
    <location>
        <begin position="24"/>
        <end position="718"/>
    </location>
</feature>
<dbReference type="InterPro" id="IPR051043">
    <property type="entry name" value="Sulfatase_Mod_Factor_Kinase"/>
</dbReference>
<dbReference type="PANTHER" id="PTHR23150">
    <property type="entry name" value="SULFATASE MODIFYING FACTOR 1, 2"/>
    <property type="match status" value="1"/>
</dbReference>
<dbReference type="InterPro" id="IPR013229">
    <property type="entry name" value="PEGA"/>
</dbReference>
<reference evidence="4 5" key="1">
    <citation type="submission" date="2016-10" db="EMBL/GenBank/DDBJ databases">
        <authorList>
            <person name="de Groot N.N."/>
        </authorList>
    </citation>
    <scope>NUCLEOTIDE SEQUENCE [LARGE SCALE GENOMIC DNA]</scope>
    <source>
        <strain evidence="4 5">AA1</strain>
    </source>
</reference>
<dbReference type="GO" id="GO:0120147">
    <property type="term" value="F:formylglycine-generating oxidase activity"/>
    <property type="evidence" value="ECO:0007669"/>
    <property type="project" value="TreeGrafter"/>
</dbReference>
<keyword evidence="5" id="KW-1185">Reference proteome</keyword>
<protein>
    <submittedName>
        <fullName evidence="4">Formylglycine-generating enzyme, required for sulfatase activity, contains SUMF1/FGE domain</fullName>
    </submittedName>
</protein>
<dbReference type="Proteomes" id="UP000198870">
    <property type="component" value="Unassembled WGS sequence"/>
</dbReference>
<accession>A0A1G5JGP8</accession>
<feature type="domain" description="Sulfatase-modifying factor enzyme-like" evidence="2">
    <location>
        <begin position="460"/>
        <end position="713"/>
    </location>
</feature>
<gene>
    <name evidence="4" type="ORF">SAMN05216233_13034</name>
</gene>
<dbReference type="Gene3D" id="3.90.1580.10">
    <property type="entry name" value="paralog of FGE (formylglycine-generating enzyme)"/>
    <property type="match status" value="1"/>
</dbReference>
<organism evidence="4 5">
    <name type="scientific">Desulfoluna spongiiphila</name>
    <dbReference type="NCBI Taxonomy" id="419481"/>
    <lineage>
        <taxon>Bacteria</taxon>
        <taxon>Pseudomonadati</taxon>
        <taxon>Thermodesulfobacteriota</taxon>
        <taxon>Desulfobacteria</taxon>
        <taxon>Desulfobacterales</taxon>
        <taxon>Desulfolunaceae</taxon>
        <taxon>Desulfoluna</taxon>
    </lineage>
</organism>
<dbReference type="Gene3D" id="3.40.50.1460">
    <property type="match status" value="1"/>
</dbReference>
<keyword evidence="1" id="KW-0732">Signal</keyword>
<dbReference type="Pfam" id="PF03781">
    <property type="entry name" value="FGE-sulfatase"/>
    <property type="match status" value="1"/>
</dbReference>